<dbReference type="EMBL" id="LAZR01002552">
    <property type="protein sequence ID" value="KKN28555.1"/>
    <property type="molecule type" value="Genomic_DNA"/>
</dbReference>
<organism evidence="1">
    <name type="scientific">marine sediment metagenome</name>
    <dbReference type="NCBI Taxonomy" id="412755"/>
    <lineage>
        <taxon>unclassified sequences</taxon>
        <taxon>metagenomes</taxon>
        <taxon>ecological metagenomes</taxon>
    </lineage>
</organism>
<comment type="caution">
    <text evidence="1">The sequence shown here is derived from an EMBL/GenBank/DDBJ whole genome shotgun (WGS) entry which is preliminary data.</text>
</comment>
<reference evidence="1" key="1">
    <citation type="journal article" date="2015" name="Nature">
        <title>Complex archaea that bridge the gap between prokaryotes and eukaryotes.</title>
        <authorList>
            <person name="Spang A."/>
            <person name="Saw J.H."/>
            <person name="Jorgensen S.L."/>
            <person name="Zaremba-Niedzwiedzka K."/>
            <person name="Martijn J."/>
            <person name="Lind A.E."/>
            <person name="van Eijk R."/>
            <person name="Schleper C."/>
            <person name="Guy L."/>
            <person name="Ettema T.J."/>
        </authorList>
    </citation>
    <scope>NUCLEOTIDE SEQUENCE</scope>
</reference>
<gene>
    <name evidence="1" type="ORF">LCGC14_0853220</name>
</gene>
<evidence type="ECO:0000313" key="1">
    <source>
        <dbReference type="EMBL" id="KKN28555.1"/>
    </source>
</evidence>
<protein>
    <submittedName>
        <fullName evidence="1">Uncharacterized protein</fullName>
    </submittedName>
</protein>
<proteinExistence type="predicted"/>
<accession>A0A0F9P9P8</accession>
<sequence>MMKAVTPDQIRSLFATSPKVISANIGRMLRGFGYSNATDELVEAELKAQIEDGAEPCNLSYGLWIQGYLRDGID</sequence>
<name>A0A0F9P9P8_9ZZZZ</name>
<dbReference type="AlphaFoldDB" id="A0A0F9P9P8"/>